<reference evidence="1" key="1">
    <citation type="journal article" date="2016" name="Nat. Genet.">
        <title>A high-quality carrot genome assembly provides new insights into carotenoid accumulation and asterid genome evolution.</title>
        <authorList>
            <person name="Iorizzo M."/>
            <person name="Ellison S."/>
            <person name="Senalik D."/>
            <person name="Zeng P."/>
            <person name="Satapoomin P."/>
            <person name="Huang J."/>
            <person name="Bowman M."/>
            <person name="Iovene M."/>
            <person name="Sanseverino W."/>
            <person name="Cavagnaro P."/>
            <person name="Yildiz M."/>
            <person name="Macko-Podgorni A."/>
            <person name="Moranska E."/>
            <person name="Grzebelus E."/>
            <person name="Grzebelus D."/>
            <person name="Ashrafi H."/>
            <person name="Zheng Z."/>
            <person name="Cheng S."/>
            <person name="Spooner D."/>
            <person name="Van Deynze A."/>
            <person name="Simon P."/>
        </authorList>
    </citation>
    <scope>NUCLEOTIDE SEQUENCE</scope>
    <source>
        <tissue evidence="1">Leaf</tissue>
    </source>
</reference>
<gene>
    <name evidence="1" type="ORF">DCAR_0622949</name>
</gene>
<accession>A0AAF0X989</accession>
<dbReference type="EMBL" id="CP093348">
    <property type="protein sequence ID" value="WOH03550.1"/>
    <property type="molecule type" value="Genomic_DNA"/>
</dbReference>
<organism evidence="1 2">
    <name type="scientific">Daucus carota subsp. sativus</name>
    <name type="common">Carrot</name>
    <dbReference type="NCBI Taxonomy" id="79200"/>
    <lineage>
        <taxon>Eukaryota</taxon>
        <taxon>Viridiplantae</taxon>
        <taxon>Streptophyta</taxon>
        <taxon>Embryophyta</taxon>
        <taxon>Tracheophyta</taxon>
        <taxon>Spermatophyta</taxon>
        <taxon>Magnoliopsida</taxon>
        <taxon>eudicotyledons</taxon>
        <taxon>Gunneridae</taxon>
        <taxon>Pentapetalae</taxon>
        <taxon>asterids</taxon>
        <taxon>campanulids</taxon>
        <taxon>Apiales</taxon>
        <taxon>Apiaceae</taxon>
        <taxon>Apioideae</taxon>
        <taxon>Scandiceae</taxon>
        <taxon>Daucinae</taxon>
        <taxon>Daucus</taxon>
        <taxon>Daucus sect. Daucus</taxon>
    </lineage>
</organism>
<dbReference type="Proteomes" id="UP000077755">
    <property type="component" value="Chromosome 6"/>
</dbReference>
<dbReference type="Pfam" id="PF10890">
    <property type="entry name" value="Cyt_b-c1_8"/>
    <property type="match status" value="1"/>
</dbReference>
<dbReference type="InterPro" id="IPR020101">
    <property type="entry name" value="Cyt_b-c1_8-plants"/>
</dbReference>
<keyword evidence="2" id="KW-1185">Reference proteome</keyword>
<name>A0AAF0X989_DAUCS</name>
<sequence length="59" mass="6930">MGAGPKVRIKAVVYSLSPLQQDTLPGMFRDMLGKPWIKTYGHWNSLLYYKEKEKMAHRY</sequence>
<protein>
    <submittedName>
        <fullName evidence="1">Uncharacterized protein</fullName>
    </submittedName>
</protein>
<evidence type="ECO:0000313" key="1">
    <source>
        <dbReference type="EMBL" id="WOH03550.1"/>
    </source>
</evidence>
<evidence type="ECO:0000313" key="2">
    <source>
        <dbReference type="Proteomes" id="UP000077755"/>
    </source>
</evidence>
<dbReference type="AlphaFoldDB" id="A0AAF0X989"/>
<reference evidence="1" key="2">
    <citation type="submission" date="2022-03" db="EMBL/GenBank/DDBJ databases">
        <title>Draft title - Genomic analysis of global carrot germplasm unveils the trajectory of domestication and the origin of high carotenoid orange carrot.</title>
        <authorList>
            <person name="Iorizzo M."/>
            <person name="Ellison S."/>
            <person name="Senalik D."/>
            <person name="Macko-Podgorni A."/>
            <person name="Grzebelus D."/>
            <person name="Bostan H."/>
            <person name="Rolling W."/>
            <person name="Curaba J."/>
            <person name="Simon P."/>
        </authorList>
    </citation>
    <scope>NUCLEOTIDE SEQUENCE</scope>
    <source>
        <tissue evidence="1">Leaf</tissue>
    </source>
</reference>
<dbReference type="GO" id="GO:0098803">
    <property type="term" value="C:respiratory chain complex"/>
    <property type="evidence" value="ECO:0007669"/>
    <property type="project" value="InterPro"/>
</dbReference>
<proteinExistence type="predicted"/>